<protein>
    <recommendedName>
        <fullName evidence="3">Xylanolytic transcriptional activator regulatory domain-containing protein</fullName>
    </recommendedName>
</protein>
<dbReference type="Pfam" id="PF04082">
    <property type="entry name" value="Fungal_trans"/>
    <property type="match status" value="1"/>
</dbReference>
<proteinExistence type="predicted"/>
<evidence type="ECO:0000313" key="5">
    <source>
        <dbReference type="Proteomes" id="UP001642406"/>
    </source>
</evidence>
<reference evidence="4 5" key="1">
    <citation type="submission" date="2024-01" db="EMBL/GenBank/DDBJ databases">
        <authorList>
            <person name="Allen C."/>
            <person name="Tagirdzhanova G."/>
        </authorList>
    </citation>
    <scope>NUCLEOTIDE SEQUENCE [LARGE SCALE GENOMIC DNA]</scope>
</reference>
<feature type="compositionally biased region" description="Basic and acidic residues" evidence="2">
    <location>
        <begin position="96"/>
        <end position="108"/>
    </location>
</feature>
<comment type="caution">
    <text evidence="4">The sequence shown here is derived from an EMBL/GenBank/DDBJ whole genome shotgun (WGS) entry which is preliminary data.</text>
</comment>
<feature type="region of interest" description="Disordered" evidence="2">
    <location>
        <begin position="1"/>
        <end position="137"/>
    </location>
</feature>
<feature type="compositionally biased region" description="Low complexity" evidence="2">
    <location>
        <begin position="68"/>
        <end position="95"/>
    </location>
</feature>
<keyword evidence="1" id="KW-0539">Nucleus</keyword>
<feature type="compositionally biased region" description="Polar residues" evidence="2">
    <location>
        <begin position="114"/>
        <end position="128"/>
    </location>
</feature>
<feature type="domain" description="Xylanolytic transcriptional activator regulatory" evidence="3">
    <location>
        <begin position="515"/>
        <end position="616"/>
    </location>
</feature>
<dbReference type="InterPro" id="IPR007219">
    <property type="entry name" value="XnlR_reg_dom"/>
</dbReference>
<dbReference type="SMART" id="SM00906">
    <property type="entry name" value="Fungal_trans"/>
    <property type="match status" value="1"/>
</dbReference>
<evidence type="ECO:0000256" key="2">
    <source>
        <dbReference type="SAM" id="MobiDB-lite"/>
    </source>
</evidence>
<evidence type="ECO:0000256" key="1">
    <source>
        <dbReference type="ARBA" id="ARBA00023242"/>
    </source>
</evidence>
<organism evidence="4 5">
    <name type="scientific">Sporothrix bragantina</name>
    <dbReference type="NCBI Taxonomy" id="671064"/>
    <lineage>
        <taxon>Eukaryota</taxon>
        <taxon>Fungi</taxon>
        <taxon>Dikarya</taxon>
        <taxon>Ascomycota</taxon>
        <taxon>Pezizomycotina</taxon>
        <taxon>Sordariomycetes</taxon>
        <taxon>Sordariomycetidae</taxon>
        <taxon>Ophiostomatales</taxon>
        <taxon>Ophiostomataceae</taxon>
        <taxon>Sporothrix</taxon>
    </lineage>
</organism>
<keyword evidence="5" id="KW-1185">Reference proteome</keyword>
<dbReference type="PANTHER" id="PTHR47783">
    <property type="entry name" value="ZN(II)2CYS6 TRANSCRIPTION FACTOR (EUROFUNG)-RELATED"/>
    <property type="match status" value="1"/>
</dbReference>
<evidence type="ECO:0000313" key="4">
    <source>
        <dbReference type="EMBL" id="CAK7235652.1"/>
    </source>
</evidence>
<gene>
    <name evidence="4" type="ORF">SBRCBS47491_009367</name>
</gene>
<evidence type="ECO:0000259" key="3">
    <source>
        <dbReference type="SMART" id="SM00906"/>
    </source>
</evidence>
<accession>A0ABP0CVS0</accession>
<name>A0ABP0CVS0_9PEZI</name>
<dbReference type="CDD" id="cd12148">
    <property type="entry name" value="fungal_TF_MHR"/>
    <property type="match status" value="1"/>
</dbReference>
<dbReference type="Proteomes" id="UP001642406">
    <property type="component" value="Unassembled WGS sequence"/>
</dbReference>
<sequence length="668" mass="72106">MKDAAPKSSQRAPSRMPTRRDIDTFRICTTQDFDSPQTPKRKPGPYTLASCHWEVEDGRKRQRRRASSRAGQQIQGSSPQAGAGAGPAEAKTPAPLHDEQEAAAEKRAPPPATSAPQNGNRISQQSFSDDPPPCLPSVTAAAATAAEEFPKAVFLPRSGSVHQPPGLASIFETQVGSHELISTEPFIAEFYPYDTTTIQAAELQDWPDMQNFVLDFSGIGEGGAEGAFPSSSQINDATTTTHQASYHASYHAATTAVPSPRSPLVDLSGISGISGHNVQQPPNRPRLIRIRYYRRFGPTAIVPGLRKLSVVVNPQQEEEDSQTPEVSSVRMADSYEPETAVGSSDAAAASANFPTRNISHGSSPGGSVGSSYGSRKHLFFDSGAPGIPRADVISPILDIFFAHFGGHFPFHHPHILGGHVRSGEASSFLLNAIAALTLRFCSQEQEGVATAGSPLIAILQAQFPESAQVWQRGQVYLKKAKEQLVPLLSIPAPEVVAGLVILAWAEFGDNNEAGLWMFTGMAIRMAQDLGFHRLPDTAADLSSDVFDVFHDQARPTLDGRVVLTDEQSAVHQQKARLVMFWSVLFLDVCVSLGTGRLPSIRPSEVEVAVPTYADMKLAQLDFSEPVTLGNMIFPTTARFMLLFSEAVEALNERGWAGSGSSDWNEYKK</sequence>
<dbReference type="PANTHER" id="PTHR47783:SF1">
    <property type="entry name" value="ZN(II)2CYS6 TRANSCRIPTION FACTOR (EUROFUNG)"/>
    <property type="match status" value="1"/>
</dbReference>
<feature type="compositionally biased region" description="Polar residues" evidence="2">
    <location>
        <begin position="27"/>
        <end position="38"/>
    </location>
</feature>
<dbReference type="EMBL" id="CAWUHC010000144">
    <property type="protein sequence ID" value="CAK7235652.1"/>
    <property type="molecule type" value="Genomic_DNA"/>
</dbReference>